<accession>A0A835JEN3</accession>
<gene>
    <name evidence="4" type="ORF">SADUNF_Sadunf15G0083400</name>
</gene>
<dbReference type="PROSITE" id="PS01169">
    <property type="entry name" value="RIBOSOMAL_L21"/>
    <property type="match status" value="1"/>
</dbReference>
<dbReference type="InterPro" id="IPR036164">
    <property type="entry name" value="bL21-like_sf"/>
</dbReference>
<feature type="compositionally biased region" description="Acidic residues" evidence="3">
    <location>
        <begin position="71"/>
        <end position="99"/>
    </location>
</feature>
<dbReference type="InterPro" id="IPR028909">
    <property type="entry name" value="bL21-like"/>
</dbReference>
<evidence type="ECO:0000313" key="5">
    <source>
        <dbReference type="Proteomes" id="UP000657918"/>
    </source>
</evidence>
<dbReference type="GO" id="GO:0003735">
    <property type="term" value="F:structural constituent of ribosome"/>
    <property type="evidence" value="ECO:0007669"/>
    <property type="project" value="InterPro"/>
</dbReference>
<dbReference type="OrthoDB" id="5994at2759"/>
<dbReference type="GO" id="GO:0003723">
    <property type="term" value="F:RNA binding"/>
    <property type="evidence" value="ECO:0007669"/>
    <property type="project" value="InterPro"/>
</dbReference>
<evidence type="ECO:0000313" key="4">
    <source>
        <dbReference type="EMBL" id="KAF9668021.1"/>
    </source>
</evidence>
<evidence type="ECO:0000256" key="1">
    <source>
        <dbReference type="ARBA" id="ARBA00008563"/>
    </source>
</evidence>
<dbReference type="GO" id="GO:0006412">
    <property type="term" value="P:translation"/>
    <property type="evidence" value="ECO:0007669"/>
    <property type="project" value="InterPro"/>
</dbReference>
<reference evidence="4 5" key="1">
    <citation type="submission" date="2020-10" db="EMBL/GenBank/DDBJ databases">
        <title>Plant Genome Project.</title>
        <authorList>
            <person name="Zhang R.-G."/>
        </authorList>
    </citation>
    <scope>NUCLEOTIDE SEQUENCE [LARGE SCALE GENOMIC DNA]</scope>
    <source>
        <strain evidence="4">FAFU-HL-1</strain>
        <tissue evidence="4">Leaf</tissue>
    </source>
</reference>
<dbReference type="GO" id="GO:0005840">
    <property type="term" value="C:ribosome"/>
    <property type="evidence" value="ECO:0007669"/>
    <property type="project" value="InterPro"/>
</dbReference>
<organism evidence="4 5">
    <name type="scientific">Salix dunnii</name>
    <dbReference type="NCBI Taxonomy" id="1413687"/>
    <lineage>
        <taxon>Eukaryota</taxon>
        <taxon>Viridiplantae</taxon>
        <taxon>Streptophyta</taxon>
        <taxon>Embryophyta</taxon>
        <taxon>Tracheophyta</taxon>
        <taxon>Spermatophyta</taxon>
        <taxon>Magnoliopsida</taxon>
        <taxon>eudicotyledons</taxon>
        <taxon>Gunneridae</taxon>
        <taxon>Pentapetalae</taxon>
        <taxon>rosids</taxon>
        <taxon>fabids</taxon>
        <taxon>Malpighiales</taxon>
        <taxon>Salicaceae</taxon>
        <taxon>Saliceae</taxon>
        <taxon>Salix</taxon>
    </lineage>
</organism>
<feature type="region of interest" description="Disordered" evidence="3">
    <location>
        <begin position="66"/>
        <end position="103"/>
    </location>
</feature>
<dbReference type="GO" id="GO:0005737">
    <property type="term" value="C:cytoplasm"/>
    <property type="evidence" value="ECO:0007669"/>
    <property type="project" value="UniProtKB-ARBA"/>
</dbReference>
<dbReference type="PANTHER" id="PTHR21349">
    <property type="entry name" value="50S RIBOSOMAL PROTEIN L21"/>
    <property type="match status" value="1"/>
</dbReference>
<dbReference type="Pfam" id="PF00829">
    <property type="entry name" value="Ribosomal_L21p"/>
    <property type="match status" value="2"/>
</dbReference>
<proteinExistence type="inferred from homology"/>
<dbReference type="AlphaFoldDB" id="A0A835JEN3"/>
<dbReference type="Proteomes" id="UP000657918">
    <property type="component" value="Unassembled WGS sequence"/>
</dbReference>
<keyword evidence="5" id="KW-1185">Reference proteome</keyword>
<evidence type="ECO:0000256" key="3">
    <source>
        <dbReference type="SAM" id="MobiDB-lite"/>
    </source>
</evidence>
<sequence length="453" mass="51309">MAQRRWLQTATRHALPLLSSKSTTSLKPLPHLPAPISLKSLLSPKPLQQFLYNDLTLFHTRSFSSISRDDSENEEDDGEEGEEEEEDYDSDNNEAEVDDVTVSNMKREYSAEEKEAEAAAIGYKVIEPLLPSDRVFKNREPVFAVVQVGSHQFKVSNGDCIYVERLKFCEVNDKLILNKVLMLGTSTQTIIGRPILPDAAVHAVVEEHISLNLKTYPTNYTWAWRKVLKLRRIAWYLIDLVVGNGRNVAVIVNNEWCWPNACLEPMVEVQRPCSLVHPLSDDLLVQNLTLDDQKSIWNGFSGHFVGRHDPGTSGNPKTKSSGLINRCYICGVVRSIGDWVNELQWGNSYLQKKCFLSSLLRLAWCAVILLHTKIPQKAINYSADLAHALALDAKVIIFKKKRRKNYRRTKGHRQELTRLRIADIQGIEIPEPKVDPKPKRAAVKQQEKVAVAA</sequence>
<name>A0A835JEN3_9ROSI</name>
<evidence type="ECO:0000256" key="2">
    <source>
        <dbReference type="ARBA" id="ARBA00044129"/>
    </source>
</evidence>
<comment type="similarity">
    <text evidence="1">Belongs to the bacterial ribosomal protein bL21 family.</text>
</comment>
<protein>
    <recommendedName>
        <fullName evidence="2">Large ribosomal subunit protein bL21m</fullName>
    </recommendedName>
</protein>
<dbReference type="SUPFAM" id="SSF141091">
    <property type="entry name" value="L21p-like"/>
    <property type="match status" value="2"/>
</dbReference>
<dbReference type="InterPro" id="IPR018258">
    <property type="entry name" value="Ribosomal_bL21_CS"/>
</dbReference>
<dbReference type="EMBL" id="JADGMS010000015">
    <property type="protein sequence ID" value="KAF9668021.1"/>
    <property type="molecule type" value="Genomic_DNA"/>
</dbReference>
<comment type="caution">
    <text evidence="4">The sequence shown here is derived from an EMBL/GenBank/DDBJ whole genome shotgun (WGS) entry which is preliminary data.</text>
</comment>
<feature type="region of interest" description="Disordered" evidence="3">
    <location>
        <begin position="430"/>
        <end position="453"/>
    </location>
</feature>
<dbReference type="PANTHER" id="PTHR21349:SF0">
    <property type="entry name" value="LARGE RIBOSOMAL SUBUNIT PROTEIN BL21M"/>
    <property type="match status" value="1"/>
</dbReference>